<name>A0A1Q3B4J2_CEPFO</name>
<feature type="compositionally biased region" description="Low complexity" evidence="1">
    <location>
        <begin position="19"/>
        <end position="34"/>
    </location>
</feature>
<evidence type="ECO:0000256" key="1">
    <source>
        <dbReference type="SAM" id="MobiDB-lite"/>
    </source>
</evidence>
<keyword evidence="3" id="KW-1185">Reference proteome</keyword>
<evidence type="ECO:0000313" key="3">
    <source>
        <dbReference type="Proteomes" id="UP000187406"/>
    </source>
</evidence>
<reference evidence="3" key="1">
    <citation type="submission" date="2016-04" db="EMBL/GenBank/DDBJ databases">
        <title>Cephalotus genome sequencing.</title>
        <authorList>
            <person name="Fukushima K."/>
            <person name="Hasebe M."/>
            <person name="Fang X."/>
        </authorList>
    </citation>
    <scope>NUCLEOTIDE SEQUENCE [LARGE SCALE GENOMIC DNA]</scope>
    <source>
        <strain evidence="3">cv. St1</strain>
    </source>
</reference>
<dbReference type="EMBL" id="BDDD01000284">
    <property type="protein sequence ID" value="GAV62917.1"/>
    <property type="molecule type" value="Genomic_DNA"/>
</dbReference>
<dbReference type="OrthoDB" id="1301570at2759"/>
<gene>
    <name evidence="2" type="ORF">CFOL_v3_06439</name>
</gene>
<dbReference type="Proteomes" id="UP000187406">
    <property type="component" value="Unassembled WGS sequence"/>
</dbReference>
<dbReference type="AlphaFoldDB" id="A0A1Q3B4J2"/>
<comment type="caution">
    <text evidence="2">The sequence shown here is derived from an EMBL/GenBank/DDBJ whole genome shotgun (WGS) entry which is preliminary data.</text>
</comment>
<feature type="region of interest" description="Disordered" evidence="1">
    <location>
        <begin position="15"/>
        <end position="44"/>
    </location>
</feature>
<accession>A0A1Q3B4J2</accession>
<dbReference type="InParanoid" id="A0A1Q3B4J2"/>
<proteinExistence type="predicted"/>
<organism evidence="2 3">
    <name type="scientific">Cephalotus follicularis</name>
    <name type="common">Albany pitcher plant</name>
    <dbReference type="NCBI Taxonomy" id="3775"/>
    <lineage>
        <taxon>Eukaryota</taxon>
        <taxon>Viridiplantae</taxon>
        <taxon>Streptophyta</taxon>
        <taxon>Embryophyta</taxon>
        <taxon>Tracheophyta</taxon>
        <taxon>Spermatophyta</taxon>
        <taxon>Magnoliopsida</taxon>
        <taxon>eudicotyledons</taxon>
        <taxon>Gunneridae</taxon>
        <taxon>Pentapetalae</taxon>
        <taxon>rosids</taxon>
        <taxon>fabids</taxon>
        <taxon>Oxalidales</taxon>
        <taxon>Cephalotaceae</taxon>
        <taxon>Cephalotus</taxon>
    </lineage>
</organism>
<dbReference type="PANTHER" id="PTHR47127">
    <property type="entry name" value="10A19I.15"/>
    <property type="match status" value="1"/>
</dbReference>
<protein>
    <submittedName>
        <fullName evidence="2">Uncharacterized protein</fullName>
    </submittedName>
</protein>
<sequence length="139" mass="16075">MQENINVYYLAAEEEGETEWGAKGKQTSSTTTSSQARSHRKRNRDELPQLDLVAAQLGEIAIAISKLSRNELVVDDLYKEVMKTEGFEELVLANAFDYLVENEKQAKAFMAKNVNLQKVWIERFFIEKFVNQRGEHRDF</sequence>
<evidence type="ECO:0000313" key="2">
    <source>
        <dbReference type="EMBL" id="GAV62917.1"/>
    </source>
</evidence>